<sequence length="312" mass="34114">MTIFWSILLNNVLPLSVMIAIGITLQRAFSLDIKTLSKLNFYLFSPAVIFRLLYTTDLTLQLVGKVLLFFLILMLMLYGAVEITVRIRGLKGGKRATMRNSVLFYNSANYGIPLNQLAFAANPFTLSVQLLIMVMQSLVPNTYGIYSVNAHRSNGREVLRTIASQPVIYAIPLALLLHGFHIPLPGFLATPLDYVADAFFGTALVTLGVQLGSMKWSVRSLLMVDVLLSSGLRLLIGPLLATLIVWGMDLTIGIDSMMAKALIVSSAVPTSLSSVLLAVEFDNEPEFASQVVLVSTVFSIVTVTGVIYLLHV</sequence>
<keyword evidence="9" id="KW-1185">Reference proteome</keyword>
<evidence type="ECO:0000256" key="3">
    <source>
        <dbReference type="ARBA" id="ARBA00022475"/>
    </source>
</evidence>
<keyword evidence="2" id="KW-0813">Transport</keyword>
<keyword evidence="3" id="KW-1003">Cell membrane</keyword>
<feature type="transmembrane region" description="Helical" evidence="7">
    <location>
        <begin position="60"/>
        <end position="81"/>
    </location>
</feature>
<keyword evidence="6 7" id="KW-0472">Membrane</keyword>
<dbReference type="RefSeq" id="WP_379191091.1">
    <property type="nucleotide sequence ID" value="NZ_JBHSOW010000096.1"/>
</dbReference>
<evidence type="ECO:0000256" key="1">
    <source>
        <dbReference type="ARBA" id="ARBA00004141"/>
    </source>
</evidence>
<keyword evidence="4 7" id="KW-0812">Transmembrane</keyword>
<evidence type="ECO:0000256" key="7">
    <source>
        <dbReference type="SAM" id="Phobius"/>
    </source>
</evidence>
<dbReference type="InterPro" id="IPR004776">
    <property type="entry name" value="Mem_transp_PIN-like"/>
</dbReference>
<reference evidence="9" key="1">
    <citation type="journal article" date="2019" name="Int. J. Syst. Evol. Microbiol.">
        <title>The Global Catalogue of Microorganisms (GCM) 10K type strain sequencing project: providing services to taxonomists for standard genome sequencing and annotation.</title>
        <authorList>
            <consortium name="The Broad Institute Genomics Platform"/>
            <consortium name="The Broad Institute Genome Sequencing Center for Infectious Disease"/>
            <person name="Wu L."/>
            <person name="Ma J."/>
        </authorList>
    </citation>
    <scope>NUCLEOTIDE SEQUENCE [LARGE SCALE GENOMIC DNA]</scope>
    <source>
        <strain evidence="9">CGMCC 1.3240</strain>
    </source>
</reference>
<evidence type="ECO:0000313" key="9">
    <source>
        <dbReference type="Proteomes" id="UP001596047"/>
    </source>
</evidence>
<feature type="transmembrane region" description="Helical" evidence="7">
    <location>
        <begin position="6"/>
        <end position="25"/>
    </location>
</feature>
<accession>A0ABW0W5D4</accession>
<feature type="transmembrane region" description="Helical" evidence="7">
    <location>
        <begin position="226"/>
        <end position="246"/>
    </location>
</feature>
<protein>
    <submittedName>
        <fullName evidence="8">AEC family transporter</fullName>
    </submittedName>
</protein>
<dbReference type="Proteomes" id="UP001596047">
    <property type="component" value="Unassembled WGS sequence"/>
</dbReference>
<evidence type="ECO:0000256" key="2">
    <source>
        <dbReference type="ARBA" id="ARBA00022448"/>
    </source>
</evidence>
<feature type="transmembrane region" description="Helical" evidence="7">
    <location>
        <begin position="126"/>
        <end position="146"/>
    </location>
</feature>
<dbReference type="PANTHER" id="PTHR36838">
    <property type="entry name" value="AUXIN EFFLUX CARRIER FAMILY PROTEIN"/>
    <property type="match status" value="1"/>
</dbReference>
<dbReference type="PANTHER" id="PTHR36838:SF1">
    <property type="entry name" value="SLR1864 PROTEIN"/>
    <property type="match status" value="1"/>
</dbReference>
<feature type="transmembrane region" description="Helical" evidence="7">
    <location>
        <begin position="291"/>
        <end position="310"/>
    </location>
</feature>
<comment type="caution">
    <text evidence="8">The sequence shown here is derived from an EMBL/GenBank/DDBJ whole genome shotgun (WGS) entry which is preliminary data.</text>
</comment>
<dbReference type="EMBL" id="JBHSOW010000096">
    <property type="protein sequence ID" value="MFC5652457.1"/>
    <property type="molecule type" value="Genomic_DNA"/>
</dbReference>
<feature type="transmembrane region" description="Helical" evidence="7">
    <location>
        <begin position="194"/>
        <end position="214"/>
    </location>
</feature>
<evidence type="ECO:0000256" key="6">
    <source>
        <dbReference type="ARBA" id="ARBA00023136"/>
    </source>
</evidence>
<organism evidence="8 9">
    <name type="scientific">Paenibacillus solisilvae</name>
    <dbReference type="NCBI Taxonomy" id="2486751"/>
    <lineage>
        <taxon>Bacteria</taxon>
        <taxon>Bacillati</taxon>
        <taxon>Bacillota</taxon>
        <taxon>Bacilli</taxon>
        <taxon>Bacillales</taxon>
        <taxon>Paenibacillaceae</taxon>
        <taxon>Paenibacillus</taxon>
    </lineage>
</organism>
<evidence type="ECO:0000256" key="5">
    <source>
        <dbReference type="ARBA" id="ARBA00022989"/>
    </source>
</evidence>
<comment type="subcellular location">
    <subcellularLocation>
        <location evidence="1">Membrane</location>
        <topology evidence="1">Multi-pass membrane protein</topology>
    </subcellularLocation>
</comment>
<evidence type="ECO:0000313" key="8">
    <source>
        <dbReference type="EMBL" id="MFC5652457.1"/>
    </source>
</evidence>
<feature type="transmembrane region" description="Helical" evidence="7">
    <location>
        <begin position="167"/>
        <end position="188"/>
    </location>
</feature>
<proteinExistence type="predicted"/>
<name>A0ABW0W5D4_9BACL</name>
<keyword evidence="5 7" id="KW-1133">Transmembrane helix</keyword>
<gene>
    <name evidence="8" type="ORF">ACFPYJ_25740</name>
</gene>
<feature type="transmembrane region" description="Helical" evidence="7">
    <location>
        <begin position="102"/>
        <end position="120"/>
    </location>
</feature>
<dbReference type="Pfam" id="PF03547">
    <property type="entry name" value="Mem_trans"/>
    <property type="match status" value="1"/>
</dbReference>
<evidence type="ECO:0000256" key="4">
    <source>
        <dbReference type="ARBA" id="ARBA00022692"/>
    </source>
</evidence>